<accession>A0ACB8QUQ1</accession>
<keyword evidence="2" id="KW-1185">Reference proteome</keyword>
<reference evidence="1" key="2">
    <citation type="journal article" date="2022" name="New Phytol.">
        <title>Evolutionary transition to the ectomycorrhizal habit in the genomes of a hyperdiverse lineage of mushroom-forming fungi.</title>
        <authorList>
            <person name="Looney B."/>
            <person name="Miyauchi S."/>
            <person name="Morin E."/>
            <person name="Drula E."/>
            <person name="Courty P.E."/>
            <person name="Kohler A."/>
            <person name="Kuo A."/>
            <person name="LaButti K."/>
            <person name="Pangilinan J."/>
            <person name="Lipzen A."/>
            <person name="Riley R."/>
            <person name="Andreopoulos W."/>
            <person name="He G."/>
            <person name="Johnson J."/>
            <person name="Nolan M."/>
            <person name="Tritt A."/>
            <person name="Barry K.W."/>
            <person name="Grigoriev I.V."/>
            <person name="Nagy L.G."/>
            <person name="Hibbett D."/>
            <person name="Henrissat B."/>
            <person name="Matheny P.B."/>
            <person name="Labbe J."/>
            <person name="Martin F.M."/>
        </authorList>
    </citation>
    <scope>NUCLEOTIDE SEQUENCE</scope>
    <source>
        <strain evidence="1">EC-137</strain>
    </source>
</reference>
<evidence type="ECO:0000313" key="1">
    <source>
        <dbReference type="EMBL" id="KAI0035418.1"/>
    </source>
</evidence>
<protein>
    <submittedName>
        <fullName evidence="1">Uncharacterized protein</fullName>
    </submittedName>
</protein>
<dbReference type="EMBL" id="MU273485">
    <property type="protein sequence ID" value="KAI0035418.1"/>
    <property type="molecule type" value="Genomic_DNA"/>
</dbReference>
<reference evidence="1" key="1">
    <citation type="submission" date="2021-02" db="EMBL/GenBank/DDBJ databases">
        <authorList>
            <consortium name="DOE Joint Genome Institute"/>
            <person name="Ahrendt S."/>
            <person name="Looney B.P."/>
            <person name="Miyauchi S."/>
            <person name="Morin E."/>
            <person name="Drula E."/>
            <person name="Courty P.E."/>
            <person name="Chicoki N."/>
            <person name="Fauchery L."/>
            <person name="Kohler A."/>
            <person name="Kuo A."/>
            <person name="Labutti K."/>
            <person name="Pangilinan J."/>
            <person name="Lipzen A."/>
            <person name="Riley R."/>
            <person name="Andreopoulos W."/>
            <person name="He G."/>
            <person name="Johnson J."/>
            <person name="Barry K.W."/>
            <person name="Grigoriev I.V."/>
            <person name="Nagy L."/>
            <person name="Hibbett D."/>
            <person name="Henrissat B."/>
            <person name="Matheny P.B."/>
            <person name="Labbe J."/>
            <person name="Martin F."/>
        </authorList>
    </citation>
    <scope>NUCLEOTIDE SEQUENCE</scope>
    <source>
        <strain evidence="1">EC-137</strain>
    </source>
</reference>
<comment type="caution">
    <text evidence="1">The sequence shown here is derived from an EMBL/GenBank/DDBJ whole genome shotgun (WGS) entry which is preliminary data.</text>
</comment>
<name>A0ACB8QUQ1_9AGAM</name>
<sequence length="347" mass="37795">MDSDTTLCLACSSSLPPRLIVRHVAAPSNASDSTKKCPSDCLFFTPCCSRPICPTCLSRNPRLARYDPCLFCLNGVRAVSSSTTTQPKNLDGGVKDSDVFTVGDDEDEDEDGGARSSSSGSPPTPPPSYSTDPCAESQDSASLASLASSPVGPSCTENAADGVRAEESAPATYYLRTGDTLLGISLRFGVDGRTLCRLNNLPQSTLTTTPHILHTRTFITLPPSSRTALLPPPPDPNEDARRARERAQKRFQSVTKEVDWRVARAYVAIAEDGESPSSGTKNCAEKRKTKVREPLESRAVGQYMEDEEWEAEERRAGRGMLIPRFPLTDERVEDSSRTSPFGWWKRD</sequence>
<evidence type="ECO:0000313" key="2">
    <source>
        <dbReference type="Proteomes" id="UP000814128"/>
    </source>
</evidence>
<gene>
    <name evidence="1" type="ORF">K488DRAFT_43432</name>
</gene>
<organism evidence="1 2">
    <name type="scientific">Vararia minispora EC-137</name>
    <dbReference type="NCBI Taxonomy" id="1314806"/>
    <lineage>
        <taxon>Eukaryota</taxon>
        <taxon>Fungi</taxon>
        <taxon>Dikarya</taxon>
        <taxon>Basidiomycota</taxon>
        <taxon>Agaricomycotina</taxon>
        <taxon>Agaricomycetes</taxon>
        <taxon>Russulales</taxon>
        <taxon>Lachnocladiaceae</taxon>
        <taxon>Vararia</taxon>
    </lineage>
</organism>
<dbReference type="Proteomes" id="UP000814128">
    <property type="component" value="Unassembled WGS sequence"/>
</dbReference>
<proteinExistence type="predicted"/>